<keyword evidence="4 6" id="KW-1133">Transmembrane helix</keyword>
<dbReference type="EMBL" id="BNCK01000007">
    <property type="protein sequence ID" value="GHF99718.1"/>
    <property type="molecule type" value="Genomic_DNA"/>
</dbReference>
<evidence type="ECO:0000313" key="8">
    <source>
        <dbReference type="Proteomes" id="UP000623842"/>
    </source>
</evidence>
<dbReference type="InterPro" id="IPR002994">
    <property type="entry name" value="Surf1/Shy1"/>
</dbReference>
<evidence type="ECO:0000256" key="1">
    <source>
        <dbReference type="ARBA" id="ARBA00004370"/>
    </source>
</evidence>
<proteinExistence type="inferred from homology"/>
<feature type="transmembrane region" description="Helical" evidence="6">
    <location>
        <begin position="220"/>
        <end position="242"/>
    </location>
</feature>
<evidence type="ECO:0000313" key="7">
    <source>
        <dbReference type="EMBL" id="GHF99718.1"/>
    </source>
</evidence>
<dbReference type="CDD" id="cd06662">
    <property type="entry name" value="SURF1"/>
    <property type="match status" value="1"/>
</dbReference>
<sequence length="260" mass="29931">MKVATIKDYVLQLNWLLVLFTLLVFVGLIKLGLWQSARATEKYERLIRITELSALSAFSINQVMHLKMQDENINDLPIEITGYLNPDKVFLLDNQTHQGKIGYRVLQVMELGASSVLINLGWVAGSKIRTELPTFKQFSGNLTILGHVRVPESGIQLAEDVYQQNEWPKRVQQIELAKISQIIGQKMLPFVIYLDKKESIGYIKNWQPIVMPPEKHQAYAFQWFSLAAAWLVLMCSASIWHFRQGSNNNKRESYGHNEER</sequence>
<dbReference type="GO" id="GO:0005886">
    <property type="term" value="C:plasma membrane"/>
    <property type="evidence" value="ECO:0007669"/>
    <property type="project" value="UniProtKB-SubCell"/>
</dbReference>
<accession>A0A919ELI2</accession>
<keyword evidence="6" id="KW-1003">Cell membrane</keyword>
<reference evidence="7" key="1">
    <citation type="journal article" date="2014" name="Int. J. Syst. Evol. Microbiol.">
        <title>Complete genome sequence of Corynebacterium casei LMG S-19264T (=DSM 44701T), isolated from a smear-ripened cheese.</title>
        <authorList>
            <consortium name="US DOE Joint Genome Institute (JGI-PGF)"/>
            <person name="Walter F."/>
            <person name="Albersmeier A."/>
            <person name="Kalinowski J."/>
            <person name="Ruckert C."/>
        </authorList>
    </citation>
    <scope>NUCLEOTIDE SEQUENCE</scope>
    <source>
        <strain evidence="7">KCTC 42731</strain>
    </source>
</reference>
<evidence type="ECO:0000256" key="6">
    <source>
        <dbReference type="RuleBase" id="RU363076"/>
    </source>
</evidence>
<keyword evidence="5 6" id="KW-0472">Membrane</keyword>
<dbReference type="AlphaFoldDB" id="A0A919ELI2"/>
<dbReference type="PROSITE" id="PS50895">
    <property type="entry name" value="SURF1"/>
    <property type="match status" value="1"/>
</dbReference>
<evidence type="ECO:0000256" key="3">
    <source>
        <dbReference type="ARBA" id="ARBA00022692"/>
    </source>
</evidence>
<keyword evidence="3 6" id="KW-0812">Transmembrane</keyword>
<name>A0A919ELI2_9GAMM</name>
<protein>
    <recommendedName>
        <fullName evidence="6">SURF1-like protein</fullName>
    </recommendedName>
</protein>
<evidence type="ECO:0000256" key="5">
    <source>
        <dbReference type="ARBA" id="ARBA00023136"/>
    </source>
</evidence>
<feature type="transmembrane region" description="Helical" evidence="6">
    <location>
        <begin position="12"/>
        <end position="34"/>
    </location>
</feature>
<comment type="caution">
    <text evidence="7">The sequence shown here is derived from an EMBL/GenBank/DDBJ whole genome shotgun (WGS) entry which is preliminary data.</text>
</comment>
<gene>
    <name evidence="7" type="ORF">GCM10017161_30270</name>
</gene>
<organism evidence="7 8">
    <name type="scientific">Thalassotalea marina</name>
    <dbReference type="NCBI Taxonomy" id="1673741"/>
    <lineage>
        <taxon>Bacteria</taxon>
        <taxon>Pseudomonadati</taxon>
        <taxon>Pseudomonadota</taxon>
        <taxon>Gammaproteobacteria</taxon>
        <taxon>Alteromonadales</taxon>
        <taxon>Colwelliaceae</taxon>
        <taxon>Thalassotalea</taxon>
    </lineage>
</organism>
<dbReference type="PANTHER" id="PTHR23427:SF2">
    <property type="entry name" value="SURFEIT LOCUS PROTEIN 1"/>
    <property type="match status" value="1"/>
</dbReference>
<dbReference type="RefSeq" id="WP_189772285.1">
    <property type="nucleotide sequence ID" value="NZ_BNCK01000007.1"/>
</dbReference>
<evidence type="ECO:0000256" key="4">
    <source>
        <dbReference type="ARBA" id="ARBA00022989"/>
    </source>
</evidence>
<comment type="similarity">
    <text evidence="2 6">Belongs to the SURF1 family.</text>
</comment>
<dbReference type="Proteomes" id="UP000623842">
    <property type="component" value="Unassembled WGS sequence"/>
</dbReference>
<reference evidence="7" key="2">
    <citation type="submission" date="2020-09" db="EMBL/GenBank/DDBJ databases">
        <authorList>
            <person name="Sun Q."/>
            <person name="Kim S."/>
        </authorList>
    </citation>
    <scope>NUCLEOTIDE SEQUENCE</scope>
    <source>
        <strain evidence="7">KCTC 42731</strain>
    </source>
</reference>
<evidence type="ECO:0000256" key="2">
    <source>
        <dbReference type="ARBA" id="ARBA00007165"/>
    </source>
</evidence>
<dbReference type="InterPro" id="IPR045214">
    <property type="entry name" value="Surf1/Surf4"/>
</dbReference>
<dbReference type="PANTHER" id="PTHR23427">
    <property type="entry name" value="SURFEIT LOCUS PROTEIN"/>
    <property type="match status" value="1"/>
</dbReference>
<comment type="subcellular location">
    <subcellularLocation>
        <location evidence="6">Cell membrane</location>
        <topology evidence="6">Multi-pass membrane protein</topology>
    </subcellularLocation>
    <subcellularLocation>
        <location evidence="1">Membrane</location>
    </subcellularLocation>
</comment>
<dbReference type="Pfam" id="PF02104">
    <property type="entry name" value="SURF1"/>
    <property type="match status" value="1"/>
</dbReference>
<keyword evidence="8" id="KW-1185">Reference proteome</keyword>